<dbReference type="RefSeq" id="WP_157049539.1">
    <property type="nucleotide sequence ID" value="NZ_JQBP01000003.1"/>
</dbReference>
<dbReference type="OrthoDB" id="9777124at2"/>
<feature type="transmembrane region" description="Helical" evidence="10">
    <location>
        <begin position="117"/>
        <end position="147"/>
    </location>
</feature>
<comment type="function">
    <text evidence="10">Catalyzes the transfer of an acyl group from acyl-phosphate (acyl-PO(4)) to glycerol-3-phosphate (G3P) to form lysophosphatidic acid (LPA). This enzyme utilizes acyl-phosphate as fatty acyl donor, but not acyl-CoA or acyl-ACP.</text>
</comment>
<name>A0A0R2JCY6_9LACO</name>
<dbReference type="Pfam" id="PF02660">
    <property type="entry name" value="G3P_acyltransf"/>
    <property type="match status" value="1"/>
</dbReference>
<dbReference type="AlphaFoldDB" id="A0A0R2JCY6"/>
<dbReference type="Proteomes" id="UP000051655">
    <property type="component" value="Unassembled WGS sequence"/>
</dbReference>
<comment type="similarity">
    <text evidence="10">Belongs to the PlsY family.</text>
</comment>
<dbReference type="GO" id="GO:0008654">
    <property type="term" value="P:phospholipid biosynthetic process"/>
    <property type="evidence" value="ECO:0007669"/>
    <property type="project" value="UniProtKB-UniRule"/>
</dbReference>
<evidence type="ECO:0000256" key="7">
    <source>
        <dbReference type="ARBA" id="ARBA00023136"/>
    </source>
</evidence>
<dbReference type="SMART" id="SM01207">
    <property type="entry name" value="G3P_acyltransf"/>
    <property type="match status" value="1"/>
</dbReference>
<dbReference type="GO" id="GO:0005886">
    <property type="term" value="C:plasma membrane"/>
    <property type="evidence" value="ECO:0007669"/>
    <property type="project" value="UniProtKB-SubCell"/>
</dbReference>
<dbReference type="PANTHER" id="PTHR30309">
    <property type="entry name" value="INNER MEMBRANE PROTEIN YGIH"/>
    <property type="match status" value="1"/>
</dbReference>
<keyword evidence="9 10" id="KW-1208">Phospholipid metabolism</keyword>
<dbReference type="HAMAP" id="MF_01043">
    <property type="entry name" value="PlsY"/>
    <property type="match status" value="1"/>
</dbReference>
<evidence type="ECO:0000256" key="1">
    <source>
        <dbReference type="ARBA" id="ARBA00022475"/>
    </source>
</evidence>
<dbReference type="NCBIfam" id="TIGR00023">
    <property type="entry name" value="glycerol-3-phosphate 1-O-acyltransferase PlsY"/>
    <property type="match status" value="1"/>
</dbReference>
<protein>
    <recommendedName>
        <fullName evidence="10">Glycerol-3-phosphate acyltransferase</fullName>
    </recommendedName>
    <alternativeName>
        <fullName evidence="10">Acyl-PO4 G3P acyltransferase</fullName>
    </alternativeName>
    <alternativeName>
        <fullName evidence="10">Acyl-phosphate--glycerol-3-phosphate acyltransferase</fullName>
    </alternativeName>
    <alternativeName>
        <fullName evidence="10">G3P acyltransferase</fullName>
        <shortName evidence="10">GPAT</shortName>
        <ecNumber evidence="10">2.3.1.275</ecNumber>
    </alternativeName>
    <alternativeName>
        <fullName evidence="10">Lysophosphatidic acid synthase</fullName>
        <shortName evidence="10">LPA synthase</shortName>
    </alternativeName>
</protein>
<keyword evidence="3 10" id="KW-0808">Transferase</keyword>
<keyword evidence="5 10" id="KW-1133">Transmembrane helix</keyword>
<comment type="caution">
    <text evidence="11">The sequence shown here is derived from an EMBL/GenBank/DDBJ whole genome shotgun (WGS) entry which is preliminary data.</text>
</comment>
<gene>
    <name evidence="10" type="primary">plsY</name>
    <name evidence="11" type="ORF">IV73_GL000898</name>
</gene>
<dbReference type="PANTHER" id="PTHR30309:SF0">
    <property type="entry name" value="GLYCEROL-3-PHOSPHATE ACYLTRANSFERASE-RELATED"/>
    <property type="match status" value="1"/>
</dbReference>
<keyword evidence="1 10" id="KW-1003">Cell membrane</keyword>
<evidence type="ECO:0000256" key="6">
    <source>
        <dbReference type="ARBA" id="ARBA00023098"/>
    </source>
</evidence>
<dbReference type="EC" id="2.3.1.275" evidence="10"/>
<feature type="transmembrane region" description="Helical" evidence="10">
    <location>
        <begin position="58"/>
        <end position="78"/>
    </location>
</feature>
<dbReference type="EMBL" id="JQBP01000003">
    <property type="protein sequence ID" value="KRN75137.1"/>
    <property type="molecule type" value="Genomic_DNA"/>
</dbReference>
<keyword evidence="2 10" id="KW-0444">Lipid biosynthesis</keyword>
<dbReference type="PATRIC" id="fig|1616.3.peg.919"/>
<feature type="transmembrane region" description="Helical" evidence="10">
    <location>
        <begin position="84"/>
        <end position="105"/>
    </location>
</feature>
<sequence length="214" mass="23809">MQLYELGISVVLAYLLGSLPFGYWIGKVFYHRDLLKRGSGNIGTTNTFRILGTKAGTVVFILDVLKGTAGASVVYLFGPLTANQHFYVLLVGVFAILGHTFSPWLHFRGGKGVATSLGVLLAYSVSLFFISFAVFITGLFLFSIVSMSSMLTFLFSTIIFYWLDEKILATVTGVVMLYVIYLHRKNIQRMINGTENTIKFGIPYWLGLTDTLKK</sequence>
<feature type="transmembrane region" description="Helical" evidence="10">
    <location>
        <begin position="159"/>
        <end position="181"/>
    </location>
</feature>
<comment type="subunit">
    <text evidence="10">Probably interacts with PlsX.</text>
</comment>
<evidence type="ECO:0000313" key="12">
    <source>
        <dbReference type="Proteomes" id="UP000051655"/>
    </source>
</evidence>
<reference evidence="11 12" key="1">
    <citation type="journal article" date="2015" name="Genome Announc.">
        <title>Expanding the biotechnology potential of lactobacilli through comparative genomics of 213 strains and associated genera.</title>
        <authorList>
            <person name="Sun Z."/>
            <person name="Harris H.M."/>
            <person name="McCann A."/>
            <person name="Guo C."/>
            <person name="Argimon S."/>
            <person name="Zhang W."/>
            <person name="Yang X."/>
            <person name="Jeffery I.B."/>
            <person name="Cooney J.C."/>
            <person name="Kagawa T.F."/>
            <person name="Liu W."/>
            <person name="Song Y."/>
            <person name="Salvetti E."/>
            <person name="Wrobel A."/>
            <person name="Rasinkangas P."/>
            <person name="Parkhill J."/>
            <person name="Rea M.C."/>
            <person name="O'Sullivan O."/>
            <person name="Ritari J."/>
            <person name="Douillard F.P."/>
            <person name="Paul Ross R."/>
            <person name="Yang R."/>
            <person name="Briner A.E."/>
            <person name="Felis G.E."/>
            <person name="de Vos W.M."/>
            <person name="Barrangou R."/>
            <person name="Klaenhammer T.R."/>
            <person name="Caufield P.W."/>
            <person name="Cui Y."/>
            <person name="Zhang H."/>
            <person name="O'Toole P.W."/>
        </authorList>
    </citation>
    <scope>NUCLEOTIDE SEQUENCE [LARGE SCALE GENOMIC DNA]</scope>
    <source>
        <strain evidence="11 12">DSM 20593</strain>
    </source>
</reference>
<evidence type="ECO:0000256" key="8">
    <source>
        <dbReference type="ARBA" id="ARBA00023209"/>
    </source>
</evidence>
<dbReference type="STRING" id="1616.IV73_GL000898"/>
<evidence type="ECO:0000256" key="5">
    <source>
        <dbReference type="ARBA" id="ARBA00022989"/>
    </source>
</evidence>
<evidence type="ECO:0000256" key="4">
    <source>
        <dbReference type="ARBA" id="ARBA00022692"/>
    </source>
</evidence>
<comment type="pathway">
    <text evidence="10">Lipid metabolism; phospholipid metabolism.</text>
</comment>
<comment type="catalytic activity">
    <reaction evidence="10">
        <text>an acyl phosphate + sn-glycerol 3-phosphate = a 1-acyl-sn-glycero-3-phosphate + phosphate</text>
        <dbReference type="Rhea" id="RHEA:34075"/>
        <dbReference type="ChEBI" id="CHEBI:43474"/>
        <dbReference type="ChEBI" id="CHEBI:57597"/>
        <dbReference type="ChEBI" id="CHEBI:57970"/>
        <dbReference type="ChEBI" id="CHEBI:59918"/>
        <dbReference type="EC" id="2.3.1.275"/>
    </reaction>
</comment>
<evidence type="ECO:0000256" key="10">
    <source>
        <dbReference type="HAMAP-Rule" id="MF_01043"/>
    </source>
</evidence>
<proteinExistence type="inferred from homology"/>
<organism evidence="11 12">
    <name type="scientific">Weissella kandleri</name>
    <dbReference type="NCBI Taxonomy" id="1616"/>
    <lineage>
        <taxon>Bacteria</taxon>
        <taxon>Bacillati</taxon>
        <taxon>Bacillota</taxon>
        <taxon>Bacilli</taxon>
        <taxon>Lactobacillales</taxon>
        <taxon>Lactobacillaceae</taxon>
        <taxon>Weissella</taxon>
    </lineage>
</organism>
<keyword evidence="12" id="KW-1185">Reference proteome</keyword>
<keyword evidence="8 10" id="KW-0594">Phospholipid biosynthesis</keyword>
<evidence type="ECO:0000256" key="2">
    <source>
        <dbReference type="ARBA" id="ARBA00022516"/>
    </source>
</evidence>
<evidence type="ECO:0000313" key="11">
    <source>
        <dbReference type="EMBL" id="KRN75137.1"/>
    </source>
</evidence>
<dbReference type="GO" id="GO:0043772">
    <property type="term" value="F:acyl-phosphate glycerol-3-phosphate acyltransferase activity"/>
    <property type="evidence" value="ECO:0007669"/>
    <property type="project" value="UniProtKB-UniRule"/>
</dbReference>
<keyword evidence="7 10" id="KW-0472">Membrane</keyword>
<evidence type="ECO:0000256" key="9">
    <source>
        <dbReference type="ARBA" id="ARBA00023264"/>
    </source>
</evidence>
<accession>A0A0R2JCY6</accession>
<feature type="transmembrane region" description="Helical" evidence="10">
    <location>
        <begin position="6"/>
        <end position="26"/>
    </location>
</feature>
<dbReference type="InterPro" id="IPR003811">
    <property type="entry name" value="G3P_acylTferase_PlsY"/>
</dbReference>
<keyword evidence="4 10" id="KW-0812">Transmembrane</keyword>
<comment type="subcellular location">
    <subcellularLocation>
        <location evidence="10">Cell membrane</location>
        <topology evidence="10">Multi-pass membrane protein</topology>
    </subcellularLocation>
</comment>
<dbReference type="UniPathway" id="UPA00085"/>
<evidence type="ECO:0000256" key="3">
    <source>
        <dbReference type="ARBA" id="ARBA00022679"/>
    </source>
</evidence>
<keyword evidence="6 10" id="KW-0443">Lipid metabolism</keyword>